<name>A0ABX9DQ89_9BACT</name>
<dbReference type="InterPro" id="IPR036259">
    <property type="entry name" value="MFS_trans_sf"/>
</dbReference>
<evidence type="ECO:0000313" key="3">
    <source>
        <dbReference type="Proteomes" id="UP000249852"/>
    </source>
</evidence>
<sequence length="119" mass="13937">MKKTTLIVNIFITIFLLLFALKPLLQSSNLYWCAIYILFGVGFIAQTSTIINGFRRKLFPQKQIKILNTTLYIMPFISALGIFISFKYDHSFLTFWIFMLILNALYIAVRLFLKPKNRS</sequence>
<feature type="transmembrane region" description="Helical" evidence="1">
    <location>
        <begin position="92"/>
        <end position="113"/>
    </location>
</feature>
<feature type="transmembrane region" description="Helical" evidence="1">
    <location>
        <begin position="66"/>
        <end position="86"/>
    </location>
</feature>
<keyword evidence="3" id="KW-1185">Reference proteome</keyword>
<feature type="transmembrane region" description="Helical" evidence="1">
    <location>
        <begin position="7"/>
        <end position="25"/>
    </location>
</feature>
<accession>A0ABX9DQ89</accession>
<keyword evidence="1" id="KW-0812">Transmembrane</keyword>
<comment type="caution">
    <text evidence="2">The sequence shown here is derived from an EMBL/GenBank/DDBJ whole genome shotgun (WGS) entry which is preliminary data.</text>
</comment>
<protein>
    <submittedName>
        <fullName evidence="2">Uncharacterized protein</fullName>
    </submittedName>
</protein>
<dbReference type="Proteomes" id="UP000249852">
    <property type="component" value="Unassembled WGS sequence"/>
</dbReference>
<dbReference type="SUPFAM" id="SSF103473">
    <property type="entry name" value="MFS general substrate transporter"/>
    <property type="match status" value="1"/>
</dbReference>
<gene>
    <name evidence="2" type="ORF">BC673_11748</name>
</gene>
<proteinExistence type="predicted"/>
<evidence type="ECO:0000256" key="1">
    <source>
        <dbReference type="SAM" id="Phobius"/>
    </source>
</evidence>
<feature type="transmembrane region" description="Helical" evidence="1">
    <location>
        <begin position="31"/>
        <end position="54"/>
    </location>
</feature>
<keyword evidence="1" id="KW-0472">Membrane</keyword>
<keyword evidence="1" id="KW-1133">Transmembrane helix</keyword>
<reference evidence="2 3" key="1">
    <citation type="submission" date="2018-06" db="EMBL/GenBank/DDBJ databases">
        <title>Genomic Encyclopedia of Archaeal and Bacterial Type Strains, Phase II (KMG-II): from individual species to whole genera.</title>
        <authorList>
            <person name="Goeker M."/>
        </authorList>
    </citation>
    <scope>NUCLEOTIDE SEQUENCE [LARGE SCALE GENOMIC DNA]</scope>
    <source>
        <strain evidence="2 3">DSM 18710</strain>
    </source>
</reference>
<dbReference type="EMBL" id="QLTQ01000017">
    <property type="protein sequence ID" value="RAS44319.1"/>
    <property type="molecule type" value="Genomic_DNA"/>
</dbReference>
<organism evidence="2 3">
    <name type="scientific">Prevotella pallens</name>
    <dbReference type="NCBI Taxonomy" id="60133"/>
    <lineage>
        <taxon>Bacteria</taxon>
        <taxon>Pseudomonadati</taxon>
        <taxon>Bacteroidota</taxon>
        <taxon>Bacteroidia</taxon>
        <taxon>Bacteroidales</taxon>
        <taxon>Prevotellaceae</taxon>
        <taxon>Prevotella</taxon>
    </lineage>
</organism>
<evidence type="ECO:0000313" key="2">
    <source>
        <dbReference type="EMBL" id="RAS44319.1"/>
    </source>
</evidence>